<dbReference type="PRINTS" id="PR00035">
    <property type="entry name" value="HTHGNTR"/>
</dbReference>
<protein>
    <submittedName>
        <fullName evidence="5">GntR family transcriptional regulator</fullName>
    </submittedName>
</protein>
<dbReference type="InterPro" id="IPR036390">
    <property type="entry name" value="WH_DNA-bd_sf"/>
</dbReference>
<dbReference type="EMBL" id="LMXB01000048">
    <property type="protein sequence ID" value="KUO19670.1"/>
    <property type="molecule type" value="Genomic_DNA"/>
</dbReference>
<keyword evidence="1" id="KW-0805">Transcription regulation</keyword>
<dbReference type="PROSITE" id="PS50949">
    <property type="entry name" value="HTH_GNTR"/>
    <property type="match status" value="1"/>
</dbReference>
<dbReference type="PANTHER" id="PTHR44846">
    <property type="entry name" value="MANNOSYL-D-GLYCERATE TRANSPORT/METABOLISM SYSTEM REPRESSOR MNGR-RELATED"/>
    <property type="match status" value="1"/>
</dbReference>
<evidence type="ECO:0000256" key="3">
    <source>
        <dbReference type="ARBA" id="ARBA00023163"/>
    </source>
</evidence>
<dbReference type="SMART" id="SM00345">
    <property type="entry name" value="HTH_GNTR"/>
    <property type="match status" value="1"/>
</dbReference>
<dbReference type="SUPFAM" id="SSF46785">
    <property type="entry name" value="Winged helix' DNA-binding domain"/>
    <property type="match status" value="1"/>
</dbReference>
<reference evidence="5 6" key="1">
    <citation type="submission" date="2015-10" db="EMBL/GenBank/DDBJ databases">
        <title>Draft genome sequence of Streptomyces sp. RV15, isolated from a marine sponge.</title>
        <authorList>
            <person name="Ruckert C."/>
            <person name="Abdelmohsen U.R."/>
            <person name="Winkler A."/>
            <person name="Hentschel U."/>
            <person name="Kalinowski J."/>
            <person name="Kampfer P."/>
            <person name="Glaeser S."/>
        </authorList>
    </citation>
    <scope>NUCLEOTIDE SEQUENCE [LARGE SCALE GENOMIC DNA]</scope>
    <source>
        <strain evidence="5 6">RV15</strain>
    </source>
</reference>
<dbReference type="GO" id="GO:0045892">
    <property type="term" value="P:negative regulation of DNA-templated transcription"/>
    <property type="evidence" value="ECO:0007669"/>
    <property type="project" value="TreeGrafter"/>
</dbReference>
<keyword evidence="3" id="KW-0804">Transcription</keyword>
<dbReference type="RefSeq" id="WP_067022220.1">
    <property type="nucleotide sequence ID" value="NZ_KQ949084.1"/>
</dbReference>
<dbReference type="InterPro" id="IPR050679">
    <property type="entry name" value="Bact_HTH_transcr_reg"/>
</dbReference>
<dbReference type="OrthoDB" id="7363114at2"/>
<accession>A0A124IEX3</accession>
<dbReference type="AlphaFoldDB" id="A0A124IEX3"/>
<feature type="domain" description="HTH gntR-type" evidence="4">
    <location>
        <begin position="6"/>
        <end position="74"/>
    </location>
</feature>
<proteinExistence type="predicted"/>
<dbReference type="InterPro" id="IPR000524">
    <property type="entry name" value="Tscrpt_reg_HTH_GntR"/>
</dbReference>
<evidence type="ECO:0000313" key="5">
    <source>
        <dbReference type="EMBL" id="KUO19670.1"/>
    </source>
</evidence>
<dbReference type="STRING" id="909626.AQJ91_17745"/>
<sequence>MTELPQYEYVKLANLIAAEISEGRPPVGGRLPGEREMTEIYSVSLGTVRRAVRELRERGLVATLPIKGTYVIATPDTAEPGDGA</sequence>
<dbReference type="GO" id="GO:0003700">
    <property type="term" value="F:DNA-binding transcription factor activity"/>
    <property type="evidence" value="ECO:0007669"/>
    <property type="project" value="InterPro"/>
</dbReference>
<keyword evidence="6" id="KW-1185">Reference proteome</keyword>
<dbReference type="Pfam" id="PF00392">
    <property type="entry name" value="GntR"/>
    <property type="match status" value="1"/>
</dbReference>
<evidence type="ECO:0000256" key="2">
    <source>
        <dbReference type="ARBA" id="ARBA00023125"/>
    </source>
</evidence>
<keyword evidence="2" id="KW-0238">DNA-binding</keyword>
<dbReference type="Gene3D" id="1.10.10.10">
    <property type="entry name" value="Winged helix-like DNA-binding domain superfamily/Winged helix DNA-binding domain"/>
    <property type="match status" value="1"/>
</dbReference>
<organism evidence="5 6">
    <name type="scientific">Streptomyces dysideae</name>
    <dbReference type="NCBI Taxonomy" id="909626"/>
    <lineage>
        <taxon>Bacteria</taxon>
        <taxon>Bacillati</taxon>
        <taxon>Actinomycetota</taxon>
        <taxon>Actinomycetes</taxon>
        <taxon>Kitasatosporales</taxon>
        <taxon>Streptomycetaceae</taxon>
        <taxon>Streptomyces</taxon>
    </lineage>
</organism>
<dbReference type="CDD" id="cd07377">
    <property type="entry name" value="WHTH_GntR"/>
    <property type="match status" value="1"/>
</dbReference>
<dbReference type="PANTHER" id="PTHR44846:SF1">
    <property type="entry name" value="MANNOSYL-D-GLYCERATE TRANSPORT_METABOLISM SYSTEM REPRESSOR MNGR-RELATED"/>
    <property type="match status" value="1"/>
</dbReference>
<dbReference type="Proteomes" id="UP000053260">
    <property type="component" value="Unassembled WGS sequence"/>
</dbReference>
<evidence type="ECO:0000256" key="1">
    <source>
        <dbReference type="ARBA" id="ARBA00023015"/>
    </source>
</evidence>
<dbReference type="GO" id="GO:0003677">
    <property type="term" value="F:DNA binding"/>
    <property type="evidence" value="ECO:0007669"/>
    <property type="project" value="UniProtKB-KW"/>
</dbReference>
<evidence type="ECO:0000259" key="4">
    <source>
        <dbReference type="PROSITE" id="PS50949"/>
    </source>
</evidence>
<comment type="caution">
    <text evidence="5">The sequence shown here is derived from an EMBL/GenBank/DDBJ whole genome shotgun (WGS) entry which is preliminary data.</text>
</comment>
<gene>
    <name evidence="5" type="ORF">AQJ91_17745</name>
</gene>
<evidence type="ECO:0000313" key="6">
    <source>
        <dbReference type="Proteomes" id="UP000053260"/>
    </source>
</evidence>
<name>A0A124IEX3_9ACTN</name>
<dbReference type="InterPro" id="IPR036388">
    <property type="entry name" value="WH-like_DNA-bd_sf"/>
</dbReference>